<dbReference type="Ensembl" id="ENSONIT00000067758.1">
    <property type="protein sequence ID" value="ENSONIP00000036972.1"/>
    <property type="gene ID" value="ENSONIG00000011523.2"/>
</dbReference>
<reference evidence="3" key="3">
    <citation type="submission" date="2025-09" db="UniProtKB">
        <authorList>
            <consortium name="Ensembl"/>
        </authorList>
    </citation>
    <scope>IDENTIFICATION</scope>
</reference>
<dbReference type="GO" id="GO:0005737">
    <property type="term" value="C:cytoplasm"/>
    <property type="evidence" value="ECO:0007669"/>
    <property type="project" value="TreeGrafter"/>
</dbReference>
<organism evidence="3 4">
    <name type="scientific">Oreochromis niloticus</name>
    <name type="common">Nile tilapia</name>
    <name type="synonym">Tilapia nilotica</name>
    <dbReference type="NCBI Taxonomy" id="8128"/>
    <lineage>
        <taxon>Eukaryota</taxon>
        <taxon>Metazoa</taxon>
        <taxon>Chordata</taxon>
        <taxon>Craniata</taxon>
        <taxon>Vertebrata</taxon>
        <taxon>Euteleostomi</taxon>
        <taxon>Actinopterygii</taxon>
        <taxon>Neopterygii</taxon>
        <taxon>Teleostei</taxon>
        <taxon>Neoteleostei</taxon>
        <taxon>Acanthomorphata</taxon>
        <taxon>Ovalentaria</taxon>
        <taxon>Cichlomorphae</taxon>
        <taxon>Cichliformes</taxon>
        <taxon>Cichlidae</taxon>
        <taxon>African cichlids</taxon>
        <taxon>Pseudocrenilabrinae</taxon>
        <taxon>Oreochromini</taxon>
        <taxon>Oreochromis</taxon>
    </lineage>
</organism>
<dbReference type="GeneTree" id="ENSGT00390000013163"/>
<reference evidence="3" key="2">
    <citation type="submission" date="2025-08" db="UniProtKB">
        <authorList>
            <consortium name="Ensembl"/>
        </authorList>
    </citation>
    <scope>IDENTIFICATION</scope>
</reference>
<dbReference type="InterPro" id="IPR032675">
    <property type="entry name" value="LRR_dom_sf"/>
</dbReference>
<dbReference type="Gene3D" id="3.80.10.10">
    <property type="entry name" value="Ribonuclease Inhibitor"/>
    <property type="match status" value="1"/>
</dbReference>
<feature type="domain" description="F-box" evidence="2">
    <location>
        <begin position="56"/>
        <end position="90"/>
    </location>
</feature>
<dbReference type="PANTHER" id="PTHR14753:SF3">
    <property type="entry name" value="F-BOX ONLY PROTEIN 38"/>
    <property type="match status" value="1"/>
</dbReference>
<dbReference type="CDD" id="cd22107">
    <property type="entry name" value="F-box_FBXO38"/>
    <property type="match status" value="1"/>
</dbReference>
<feature type="compositionally biased region" description="Polar residues" evidence="1">
    <location>
        <begin position="763"/>
        <end position="775"/>
    </location>
</feature>
<evidence type="ECO:0000313" key="4">
    <source>
        <dbReference type="Proteomes" id="UP000005207"/>
    </source>
</evidence>
<dbReference type="InterPro" id="IPR042354">
    <property type="entry name" value="FBX38"/>
</dbReference>
<keyword evidence="4" id="KW-1185">Reference proteome</keyword>
<reference evidence="4" key="1">
    <citation type="submission" date="2012-01" db="EMBL/GenBank/DDBJ databases">
        <title>The Genome Sequence of Oreochromis niloticus (Nile Tilapia).</title>
        <authorList>
            <consortium name="Broad Institute Genome Assembly Team"/>
            <consortium name="Broad Institute Sequencing Platform"/>
            <person name="Di Palma F."/>
            <person name="Johnson J."/>
            <person name="Lander E.S."/>
            <person name="Lindblad-Toh K."/>
        </authorList>
    </citation>
    <scope>NUCLEOTIDE SEQUENCE [LARGE SCALE GENOMIC DNA]</scope>
</reference>
<evidence type="ECO:0000259" key="2">
    <source>
        <dbReference type="Pfam" id="PF00646"/>
    </source>
</evidence>
<evidence type="ECO:0000313" key="3">
    <source>
        <dbReference type="Ensembl" id="ENSONIP00000036972.1"/>
    </source>
</evidence>
<protein>
    <submittedName>
        <fullName evidence="3">F-box protein 38</fullName>
    </submittedName>
</protein>
<dbReference type="GO" id="GO:0005634">
    <property type="term" value="C:nucleus"/>
    <property type="evidence" value="ECO:0007669"/>
    <property type="project" value="TreeGrafter"/>
</dbReference>
<dbReference type="Pfam" id="PF00646">
    <property type="entry name" value="F-box"/>
    <property type="match status" value="1"/>
</dbReference>
<name>A0A669BN67_ORENI</name>
<feature type="region of interest" description="Disordered" evidence="1">
    <location>
        <begin position="610"/>
        <end position="652"/>
    </location>
</feature>
<feature type="compositionally biased region" description="Basic and acidic residues" evidence="1">
    <location>
        <begin position="610"/>
        <end position="619"/>
    </location>
</feature>
<proteinExistence type="predicted"/>
<gene>
    <name evidence="3" type="primary">FBXO38</name>
    <name evidence="3" type="synonym">fbxo38</name>
</gene>
<dbReference type="GO" id="GO:0070936">
    <property type="term" value="P:protein K48-linked ubiquitination"/>
    <property type="evidence" value="ECO:0007669"/>
    <property type="project" value="TreeGrafter"/>
</dbReference>
<dbReference type="SUPFAM" id="SSF81383">
    <property type="entry name" value="F-box domain"/>
    <property type="match status" value="1"/>
</dbReference>
<accession>A0A669BN67</accession>
<dbReference type="GO" id="GO:0031146">
    <property type="term" value="P:SCF-dependent proteasomal ubiquitin-dependent protein catabolic process"/>
    <property type="evidence" value="ECO:0007669"/>
    <property type="project" value="InterPro"/>
</dbReference>
<dbReference type="Gene3D" id="1.20.1280.50">
    <property type="match status" value="1"/>
</dbReference>
<dbReference type="Proteomes" id="UP000005207">
    <property type="component" value="Linkage group LG2"/>
</dbReference>
<feature type="region of interest" description="Disordered" evidence="1">
    <location>
        <begin position="688"/>
        <end position="800"/>
    </location>
</feature>
<evidence type="ECO:0000256" key="1">
    <source>
        <dbReference type="SAM" id="MobiDB-lite"/>
    </source>
</evidence>
<feature type="region of interest" description="Disordered" evidence="1">
    <location>
        <begin position="490"/>
        <end position="574"/>
    </location>
</feature>
<dbReference type="PANTHER" id="PTHR14753">
    <property type="entry name" value="F-BOX ONLY PROTEIN 38"/>
    <property type="match status" value="1"/>
</dbReference>
<dbReference type="InterPro" id="IPR036047">
    <property type="entry name" value="F-box-like_dom_sf"/>
</dbReference>
<feature type="compositionally biased region" description="Polar residues" evidence="1">
    <location>
        <begin position="640"/>
        <end position="652"/>
    </location>
</feature>
<feature type="compositionally biased region" description="Polar residues" evidence="1">
    <location>
        <begin position="734"/>
        <end position="754"/>
    </location>
</feature>
<dbReference type="SUPFAM" id="SSF52047">
    <property type="entry name" value="RNI-like"/>
    <property type="match status" value="1"/>
</dbReference>
<dbReference type="AlphaFoldDB" id="A0A669BN67"/>
<dbReference type="InterPro" id="IPR001810">
    <property type="entry name" value="F-box_dom"/>
</dbReference>
<sequence>IFCGDRMAEKKLHGDFSRNILVVMGPRKKSNKFHALVGSSGDDLVQRLSEPKDYINELSHEVLCHIFRYLPMKDIMCMECLSRKLREAVTLYLRVVKVVDLCAGHWWEYMPSGFTDSSFLLLLKKMPDLEQLYGLHPRYLERRRIRGFEAFSIPGVLEALQACPNLLGVETSHLELVEAIWNYMPQVHILGKFRNRNGAFPIPAENKLTIPINAKIQTLHLVGVNVPEIPCVSMLRHLYLKWVRLTKPQPFKDFLCVSLRTFVMRNCAGPTNSLKYVPLITGLASARNLEQLELVRVPFLGGLIQHVVEDSWRSGGFRNLHTIAFGACKNALEVDLGYLIITAARRLHELRIQPSLTKDGVFSALKMAELEFPQFETLHLGYVDEFLLQHMFSILMDGNEVFTNIKYLLIYNCPHLHNPHHWITDQSRWSRLVDLTLVRCHAIKLESFSQFVELLPSLEFICLDQMFREPPKGCARVGLSAGTGIGVSSALVSNQNSNNDNEDHHHHNEANMPPPPINNINNQRRRQQQQHNGKSHWLMPPSCLEQPASCTKGDARYRSQPEGTSKGKTPLRRGNNVAISMAVSDQPKAHAAENSCEKSCQVTSEQIKADMKAATDSSRRSSGKGVTTEAAEATTRPGASGTSEDTPASRTGVRTMTGSLVRVGPAGATSGHAGGCRRVVMDATHGTATDRAAGSGREGAERPSVPLSSGPANVDSVEPRVGAVNNDPRIPGPQTGQGKRQPSSAVASGSQQENFVPRRPLTRSCTRTSSVSLVSETARPRMAVRRKRMADKSTSTSDPVTEDDHVQILSLKSKNLVGITLTNCGITDLVLKDCPKMMFIHATRCRVLKHLRVESAPIVNRFDYAQCKKLDMEQVLDQILRMPPERNRIIYMRPMHQIDSVALERQLFQGPYPYHIAIVHEFSNPPNIRNKVRIRSWMDTIANISQELIKYEFFPEATRTEEDVKKFPKYPWGRDIYTLEGLVDGAPYSMITDFPWLRTLRAADPNGYSRYDFEDDESTTIYAPRRKGQLSADICMETIGEEISERRQSKRGVFQRVVVLFLHHCDTPGEPVDDDYI</sequence>